<protein>
    <submittedName>
        <fullName evidence="2">Uncharacterized protein</fullName>
    </submittedName>
</protein>
<dbReference type="OrthoDB" id="3798199at2759"/>
<dbReference type="PANTHER" id="PTHR38790">
    <property type="entry name" value="2EXR DOMAIN-CONTAINING PROTEIN-RELATED"/>
    <property type="match status" value="1"/>
</dbReference>
<organism evidence="2 3">
    <name type="scientific">Melanomma pulvis-pyrius CBS 109.77</name>
    <dbReference type="NCBI Taxonomy" id="1314802"/>
    <lineage>
        <taxon>Eukaryota</taxon>
        <taxon>Fungi</taxon>
        <taxon>Dikarya</taxon>
        <taxon>Ascomycota</taxon>
        <taxon>Pezizomycotina</taxon>
        <taxon>Dothideomycetes</taxon>
        <taxon>Pleosporomycetidae</taxon>
        <taxon>Pleosporales</taxon>
        <taxon>Melanommataceae</taxon>
        <taxon>Melanomma</taxon>
    </lineage>
</organism>
<reference evidence="2" key="1">
    <citation type="journal article" date="2020" name="Stud. Mycol.">
        <title>101 Dothideomycetes genomes: a test case for predicting lifestyles and emergence of pathogens.</title>
        <authorList>
            <person name="Haridas S."/>
            <person name="Albert R."/>
            <person name="Binder M."/>
            <person name="Bloem J."/>
            <person name="Labutti K."/>
            <person name="Salamov A."/>
            <person name="Andreopoulos B."/>
            <person name="Baker S."/>
            <person name="Barry K."/>
            <person name="Bills G."/>
            <person name="Bluhm B."/>
            <person name="Cannon C."/>
            <person name="Castanera R."/>
            <person name="Culley D."/>
            <person name="Daum C."/>
            <person name="Ezra D."/>
            <person name="Gonzalez J."/>
            <person name="Henrissat B."/>
            <person name="Kuo A."/>
            <person name="Liang C."/>
            <person name="Lipzen A."/>
            <person name="Lutzoni F."/>
            <person name="Magnuson J."/>
            <person name="Mondo S."/>
            <person name="Nolan M."/>
            <person name="Ohm R."/>
            <person name="Pangilinan J."/>
            <person name="Park H.-J."/>
            <person name="Ramirez L."/>
            <person name="Alfaro M."/>
            <person name="Sun H."/>
            <person name="Tritt A."/>
            <person name="Yoshinaga Y."/>
            <person name="Zwiers L.-H."/>
            <person name="Turgeon B."/>
            <person name="Goodwin S."/>
            <person name="Spatafora J."/>
            <person name="Crous P."/>
            <person name="Grigoriev I."/>
        </authorList>
    </citation>
    <scope>NUCLEOTIDE SEQUENCE</scope>
    <source>
        <strain evidence="2">CBS 109.77</strain>
    </source>
</reference>
<evidence type="ECO:0000313" key="3">
    <source>
        <dbReference type="Proteomes" id="UP000799757"/>
    </source>
</evidence>
<accession>A0A6A6WYR7</accession>
<proteinExistence type="predicted"/>
<feature type="compositionally biased region" description="Polar residues" evidence="1">
    <location>
        <begin position="1"/>
        <end position="17"/>
    </location>
</feature>
<dbReference type="AlphaFoldDB" id="A0A6A6WYR7"/>
<sequence length="272" mass="30942">MSPNNTQARPSKSTKPSRYNAYKVTKLKSKKRVRFLPTKPFRNNAYGFTKPKPKKRVHILPKALVFLAKTPAKPPSRVTHNSTTRLLSLPPELRNKIFALALGSYRLQRSEWGPPSGTFYAHPGASRQPVKWINRCALLRVCRQIYSETATLPYRLNCFSFGMGTPELAFWIRKRSAAQLAAVRTLAVPFSTIRLEPQILDVLPNLKTVIADEEVKGAWRWTREEWAKSARRFAGRGVKVVVQLHGRLETEEPLLFRDSETGAEITDVFDSI</sequence>
<dbReference type="PANTHER" id="PTHR38790:SF4">
    <property type="entry name" value="2EXR DOMAIN-CONTAINING PROTEIN"/>
    <property type="match status" value="1"/>
</dbReference>
<evidence type="ECO:0000313" key="2">
    <source>
        <dbReference type="EMBL" id="KAF2789249.1"/>
    </source>
</evidence>
<name>A0A6A6WYR7_9PLEO</name>
<evidence type="ECO:0000256" key="1">
    <source>
        <dbReference type="SAM" id="MobiDB-lite"/>
    </source>
</evidence>
<keyword evidence="3" id="KW-1185">Reference proteome</keyword>
<dbReference type="Proteomes" id="UP000799757">
    <property type="component" value="Unassembled WGS sequence"/>
</dbReference>
<dbReference type="EMBL" id="MU002151">
    <property type="protein sequence ID" value="KAF2789249.1"/>
    <property type="molecule type" value="Genomic_DNA"/>
</dbReference>
<gene>
    <name evidence="2" type="ORF">K505DRAFT_328365</name>
</gene>
<feature type="region of interest" description="Disordered" evidence="1">
    <location>
        <begin position="1"/>
        <end position="23"/>
    </location>
</feature>